<evidence type="ECO:0000313" key="3">
    <source>
        <dbReference type="Proteomes" id="UP001408356"/>
    </source>
</evidence>
<feature type="compositionally biased region" description="Basic and acidic residues" evidence="1">
    <location>
        <begin position="190"/>
        <end position="214"/>
    </location>
</feature>
<feature type="compositionally biased region" description="Pro residues" evidence="1">
    <location>
        <begin position="1"/>
        <end position="11"/>
    </location>
</feature>
<protein>
    <submittedName>
        <fullName evidence="2">Uncharacterized protein</fullName>
    </submittedName>
</protein>
<evidence type="ECO:0000313" key="2">
    <source>
        <dbReference type="EMBL" id="KAK9418039.1"/>
    </source>
</evidence>
<reference evidence="2 3" key="1">
    <citation type="journal article" date="2024" name="J. Plant Pathol.">
        <title>Sequence and assembly of the genome of Seiridium unicorne, isolate CBS 538.82, causal agent of cypress canker disease.</title>
        <authorList>
            <person name="Scali E."/>
            <person name="Rocca G.D."/>
            <person name="Danti R."/>
            <person name="Garbelotto M."/>
            <person name="Barberini S."/>
            <person name="Baroncelli R."/>
            <person name="Emiliani G."/>
        </authorList>
    </citation>
    <scope>NUCLEOTIDE SEQUENCE [LARGE SCALE GENOMIC DNA]</scope>
    <source>
        <strain evidence="2 3">BM-138-508</strain>
    </source>
</reference>
<evidence type="ECO:0000256" key="1">
    <source>
        <dbReference type="SAM" id="MobiDB-lite"/>
    </source>
</evidence>
<gene>
    <name evidence="2" type="ORF">SUNI508_08468</name>
</gene>
<sequence length="374" mass="42534">MSITPLSPPRSPQRQESSDSQLDSVLARRPSLSPGSWSTSEDVKLPPLMRRGSAEGSLPGLSSILTVPRTASPQAQGLQKYMSALKLSTSPDPSATGDHAFVGNSSEEVTEVLTAYLDEKRRQQVNGLCKTGRPRRAHRPQVHRLPLSAERLDIRINYLPPSPPRNIHYYGSSSSSPSRSPDPLRPSRHGRVEKGSREHPHNNLGYPKEHPHNNLRYSKEQMDFIRYLAIEEEGLTWAVREARFARQYPADPAKERRRQGVQGVYYRQNCYLPKLDLETNAIRYLPNGHQDQMEMKCRKMSKVPNPKLYGLINLWPEEALTYSWVKHEHKQEAIKIVEQRRKEREDALTAAVKSGLWTETAPADSCACCRYLKR</sequence>
<dbReference type="Proteomes" id="UP001408356">
    <property type="component" value="Unassembled WGS sequence"/>
</dbReference>
<feature type="region of interest" description="Disordered" evidence="1">
    <location>
        <begin position="1"/>
        <end position="59"/>
    </location>
</feature>
<proteinExistence type="predicted"/>
<feature type="compositionally biased region" description="Low complexity" evidence="1">
    <location>
        <begin position="12"/>
        <end position="21"/>
    </location>
</feature>
<name>A0ABR2UTS2_9PEZI</name>
<feature type="compositionally biased region" description="Low complexity" evidence="1">
    <location>
        <begin position="172"/>
        <end position="181"/>
    </location>
</feature>
<keyword evidence="3" id="KW-1185">Reference proteome</keyword>
<feature type="region of interest" description="Disordered" evidence="1">
    <location>
        <begin position="163"/>
        <end position="214"/>
    </location>
</feature>
<accession>A0ABR2UTS2</accession>
<dbReference type="EMBL" id="JARVKF010000394">
    <property type="protein sequence ID" value="KAK9418039.1"/>
    <property type="molecule type" value="Genomic_DNA"/>
</dbReference>
<organism evidence="2 3">
    <name type="scientific">Seiridium unicorne</name>
    <dbReference type="NCBI Taxonomy" id="138068"/>
    <lineage>
        <taxon>Eukaryota</taxon>
        <taxon>Fungi</taxon>
        <taxon>Dikarya</taxon>
        <taxon>Ascomycota</taxon>
        <taxon>Pezizomycotina</taxon>
        <taxon>Sordariomycetes</taxon>
        <taxon>Xylariomycetidae</taxon>
        <taxon>Amphisphaeriales</taxon>
        <taxon>Sporocadaceae</taxon>
        <taxon>Seiridium</taxon>
    </lineage>
</organism>
<comment type="caution">
    <text evidence="2">The sequence shown here is derived from an EMBL/GenBank/DDBJ whole genome shotgun (WGS) entry which is preliminary data.</text>
</comment>